<dbReference type="PANTHER" id="PTHR43022">
    <property type="entry name" value="PROTEIN SMF"/>
    <property type="match status" value="1"/>
</dbReference>
<evidence type="ECO:0000259" key="2">
    <source>
        <dbReference type="Pfam" id="PF02481"/>
    </source>
</evidence>
<dbReference type="NCBIfam" id="TIGR00732">
    <property type="entry name" value="dprA"/>
    <property type="match status" value="1"/>
</dbReference>
<dbReference type="SUPFAM" id="SSF102405">
    <property type="entry name" value="MCP/YpsA-like"/>
    <property type="match status" value="1"/>
</dbReference>
<dbReference type="InterPro" id="IPR003488">
    <property type="entry name" value="DprA"/>
</dbReference>
<dbReference type="Pfam" id="PF02481">
    <property type="entry name" value="DNA_processg_A"/>
    <property type="match status" value="1"/>
</dbReference>
<dbReference type="InterPro" id="IPR057666">
    <property type="entry name" value="DrpA_SLOG"/>
</dbReference>
<comment type="caution">
    <text evidence="4">The sequence shown here is derived from an EMBL/GenBank/DDBJ whole genome shotgun (WGS) entry which is preliminary data.</text>
</comment>
<evidence type="ECO:0000259" key="3">
    <source>
        <dbReference type="Pfam" id="PF17782"/>
    </source>
</evidence>
<protein>
    <submittedName>
        <fullName evidence="4">DNA protecting protein DprA</fullName>
    </submittedName>
</protein>
<reference evidence="4 5" key="1">
    <citation type="journal article" date="2016" name="Nat. Commun.">
        <title>Thousands of microbial genomes shed light on interconnected biogeochemical processes in an aquifer system.</title>
        <authorList>
            <person name="Anantharaman K."/>
            <person name="Brown C.T."/>
            <person name="Hug L.A."/>
            <person name="Sharon I."/>
            <person name="Castelle C.J."/>
            <person name="Probst A.J."/>
            <person name="Thomas B.C."/>
            <person name="Singh A."/>
            <person name="Wilkins M.J."/>
            <person name="Karaoz U."/>
            <person name="Brodie E.L."/>
            <person name="Williams K.H."/>
            <person name="Hubbard S.S."/>
            <person name="Banfield J.F."/>
        </authorList>
    </citation>
    <scope>NUCLEOTIDE SEQUENCE [LARGE SCALE GENOMIC DNA]</scope>
</reference>
<comment type="similarity">
    <text evidence="1">Belongs to the DprA/Smf family.</text>
</comment>
<dbReference type="GO" id="GO:0009294">
    <property type="term" value="P:DNA-mediated transformation"/>
    <property type="evidence" value="ECO:0007669"/>
    <property type="project" value="InterPro"/>
</dbReference>
<gene>
    <name evidence="4" type="ORF">A3G90_02505</name>
</gene>
<evidence type="ECO:0000313" key="5">
    <source>
        <dbReference type="Proteomes" id="UP000177325"/>
    </source>
</evidence>
<accession>A0A1F6FGD0</accession>
<dbReference type="STRING" id="1798525.A3G90_02505"/>
<feature type="domain" description="Smf/DprA SLOG" evidence="2">
    <location>
        <begin position="19"/>
        <end position="216"/>
    </location>
</feature>
<name>A0A1F6FGD0_9BACT</name>
<dbReference type="AlphaFoldDB" id="A0A1F6FGD0"/>
<dbReference type="Pfam" id="PF17782">
    <property type="entry name" value="WHD_DprA"/>
    <property type="match status" value="1"/>
</dbReference>
<sequence>MDTTHINLSDYRKHNLGPLLEIPQPPQELWSKGNLPPDDITLLAIVGSRQYTTYGKQALDYLMDGLRGYPIGIISGLALGIDALAHEAALRNNLYTLAIPGSGLAAVAPATNRGLAERILEQGGGLLSELSPETGAAKWTFPSRNRILAGLCKGTLLVEAGEKSGTLITARMTVDYNRELLAIPGSIFSHNSYGTHQFLKLGATMVTEPTDILYALGIEPVKPTAKITEITLTPNEKLVITILSEPRDKDTLLRQLTLPVSEANILLMNMEMQGYIAYDSPHYRSLI</sequence>
<dbReference type="Gene3D" id="3.40.50.450">
    <property type="match status" value="1"/>
</dbReference>
<feature type="domain" description="DprA winged helix" evidence="3">
    <location>
        <begin position="231"/>
        <end position="277"/>
    </location>
</feature>
<dbReference type="InterPro" id="IPR041614">
    <property type="entry name" value="DprA_WH"/>
</dbReference>
<organism evidence="4 5">
    <name type="scientific">Candidatus Kaiserbacteria bacterium RIFCSPLOWO2_12_FULL_45_26</name>
    <dbReference type="NCBI Taxonomy" id="1798525"/>
    <lineage>
        <taxon>Bacteria</taxon>
        <taxon>Candidatus Kaiseribacteriota</taxon>
    </lineage>
</organism>
<evidence type="ECO:0000313" key="4">
    <source>
        <dbReference type="EMBL" id="OGG84917.1"/>
    </source>
</evidence>
<dbReference type="Proteomes" id="UP000177325">
    <property type="component" value="Unassembled WGS sequence"/>
</dbReference>
<dbReference type="EMBL" id="MFMM01000001">
    <property type="protein sequence ID" value="OGG84917.1"/>
    <property type="molecule type" value="Genomic_DNA"/>
</dbReference>
<proteinExistence type="inferred from homology"/>
<evidence type="ECO:0000256" key="1">
    <source>
        <dbReference type="ARBA" id="ARBA00006525"/>
    </source>
</evidence>
<dbReference type="PANTHER" id="PTHR43022:SF1">
    <property type="entry name" value="PROTEIN SMF"/>
    <property type="match status" value="1"/>
</dbReference>